<evidence type="ECO:0000259" key="5">
    <source>
        <dbReference type="PROSITE" id="PS50931"/>
    </source>
</evidence>
<dbReference type="EMBL" id="BSOY01000076">
    <property type="protein sequence ID" value="GLS02536.1"/>
    <property type="molecule type" value="Genomic_DNA"/>
</dbReference>
<dbReference type="PANTHER" id="PTHR30579">
    <property type="entry name" value="TRANSCRIPTIONAL REGULATOR"/>
    <property type="match status" value="1"/>
</dbReference>
<dbReference type="PANTHER" id="PTHR30579:SF7">
    <property type="entry name" value="HTH-TYPE TRANSCRIPTIONAL REGULATOR LRHA-RELATED"/>
    <property type="match status" value="1"/>
</dbReference>
<dbReference type="InterPro" id="IPR036388">
    <property type="entry name" value="WH-like_DNA-bd_sf"/>
</dbReference>
<keyword evidence="3" id="KW-0238">DNA-binding</keyword>
<evidence type="ECO:0000256" key="1">
    <source>
        <dbReference type="ARBA" id="ARBA00009437"/>
    </source>
</evidence>
<dbReference type="Pfam" id="PF03466">
    <property type="entry name" value="LysR_substrate"/>
    <property type="match status" value="1"/>
</dbReference>
<dbReference type="SUPFAM" id="SSF53850">
    <property type="entry name" value="Periplasmic binding protein-like II"/>
    <property type="match status" value="1"/>
</dbReference>
<proteinExistence type="inferred from homology"/>
<name>A0ABQ6BMM4_9CAUL</name>
<feature type="domain" description="HTH lysR-type" evidence="5">
    <location>
        <begin position="8"/>
        <end position="65"/>
    </location>
</feature>
<keyword evidence="4" id="KW-0804">Transcription</keyword>
<dbReference type="InterPro" id="IPR000847">
    <property type="entry name" value="LysR_HTH_N"/>
</dbReference>
<reference evidence="7" key="1">
    <citation type="journal article" date="2019" name="Int. J. Syst. Evol. Microbiol.">
        <title>The Global Catalogue of Microorganisms (GCM) 10K type strain sequencing project: providing services to taxonomists for standard genome sequencing and annotation.</title>
        <authorList>
            <consortium name="The Broad Institute Genomics Platform"/>
            <consortium name="The Broad Institute Genome Sequencing Center for Infectious Disease"/>
            <person name="Wu L."/>
            <person name="Ma J."/>
        </authorList>
    </citation>
    <scope>NUCLEOTIDE SEQUENCE [LARGE SCALE GENOMIC DNA]</scope>
    <source>
        <strain evidence="7">NBRC 110107</strain>
    </source>
</reference>
<comment type="caution">
    <text evidence="6">The sequence shown here is derived from an EMBL/GenBank/DDBJ whole genome shotgun (WGS) entry which is preliminary data.</text>
</comment>
<dbReference type="Gene3D" id="1.10.10.10">
    <property type="entry name" value="Winged helix-like DNA-binding domain superfamily/Winged helix DNA-binding domain"/>
    <property type="match status" value="1"/>
</dbReference>
<dbReference type="PRINTS" id="PR00039">
    <property type="entry name" value="HTHLYSR"/>
</dbReference>
<protein>
    <submittedName>
        <fullName evidence="6">LysR family transcriptional regulator</fullName>
    </submittedName>
</protein>
<dbReference type="InterPro" id="IPR005119">
    <property type="entry name" value="LysR_subst-bd"/>
</dbReference>
<dbReference type="RefSeq" id="WP_284223407.1">
    <property type="nucleotide sequence ID" value="NZ_BSOY01000076.1"/>
</dbReference>
<dbReference type="InterPro" id="IPR050176">
    <property type="entry name" value="LTTR"/>
</dbReference>
<evidence type="ECO:0000256" key="3">
    <source>
        <dbReference type="ARBA" id="ARBA00023125"/>
    </source>
</evidence>
<comment type="similarity">
    <text evidence="1">Belongs to the LysR transcriptional regulatory family.</text>
</comment>
<accession>A0ABQ6BMM4</accession>
<evidence type="ECO:0000256" key="4">
    <source>
        <dbReference type="ARBA" id="ARBA00023163"/>
    </source>
</evidence>
<evidence type="ECO:0000256" key="2">
    <source>
        <dbReference type="ARBA" id="ARBA00023015"/>
    </source>
</evidence>
<dbReference type="PROSITE" id="PS50931">
    <property type="entry name" value="HTH_LYSR"/>
    <property type="match status" value="1"/>
</dbReference>
<sequence>MADRLVNLDIDLLRAFVTVVETGSFTRSAALLGRTQPAVSLQIRRLEDQLRSPLFDRGGKGVGLTTEGAALLPQARRLLRLNDEIVSTLGDGDLEGEVRFGAPEDIATMHLPGILGAFARSHPRIKLSVTCDYTANLLDQMSRGMLDLALIKREPVGPELGVRVWSEPLVWVALDASIIEASPLPLIIAPAPDIYRKRALGALADAGVAFRAAFTSPSLAGQMAALRAGLGVGVLPAAMAPRDLAVLGPPLPALTDSEIALVSARGAGGPAGLLAQEVLRALERGPIPA</sequence>
<dbReference type="SUPFAM" id="SSF46785">
    <property type="entry name" value="Winged helix' DNA-binding domain"/>
    <property type="match status" value="1"/>
</dbReference>
<dbReference type="InterPro" id="IPR036390">
    <property type="entry name" value="WH_DNA-bd_sf"/>
</dbReference>
<dbReference type="Pfam" id="PF00126">
    <property type="entry name" value="HTH_1"/>
    <property type="match status" value="1"/>
</dbReference>
<dbReference type="Proteomes" id="UP001156921">
    <property type="component" value="Unassembled WGS sequence"/>
</dbReference>
<dbReference type="Gene3D" id="3.40.190.10">
    <property type="entry name" value="Periplasmic binding protein-like II"/>
    <property type="match status" value="2"/>
</dbReference>
<organism evidence="6 7">
    <name type="scientific">Brevundimonas denitrificans</name>
    <dbReference type="NCBI Taxonomy" id="1443434"/>
    <lineage>
        <taxon>Bacteria</taxon>
        <taxon>Pseudomonadati</taxon>
        <taxon>Pseudomonadota</taxon>
        <taxon>Alphaproteobacteria</taxon>
        <taxon>Caulobacterales</taxon>
        <taxon>Caulobacteraceae</taxon>
        <taxon>Brevundimonas</taxon>
    </lineage>
</organism>
<keyword evidence="7" id="KW-1185">Reference proteome</keyword>
<evidence type="ECO:0000313" key="7">
    <source>
        <dbReference type="Proteomes" id="UP001156921"/>
    </source>
</evidence>
<keyword evidence="2" id="KW-0805">Transcription regulation</keyword>
<gene>
    <name evidence="6" type="primary">cztR</name>
    <name evidence="6" type="ORF">GCM10007859_25600</name>
</gene>
<evidence type="ECO:0000313" key="6">
    <source>
        <dbReference type="EMBL" id="GLS02536.1"/>
    </source>
</evidence>